<name>A0A5C7GGK8_9FLAO</name>
<reference evidence="1 2" key="1">
    <citation type="submission" date="2019-08" db="EMBL/GenBank/DDBJ databases">
        <title>Seonamhaeicola sediminis sp. nov., isolated from marine sediment.</title>
        <authorList>
            <person name="Cao W.R."/>
        </authorList>
    </citation>
    <scope>NUCLEOTIDE SEQUENCE [LARGE SCALE GENOMIC DNA]</scope>
    <source>
        <strain evidence="1 2">1505</strain>
    </source>
</reference>
<dbReference type="AlphaFoldDB" id="A0A5C7GGK8"/>
<evidence type="ECO:0008006" key="3">
    <source>
        <dbReference type="Google" id="ProtNLM"/>
    </source>
</evidence>
<dbReference type="EMBL" id="VRKQ01000010">
    <property type="protein sequence ID" value="TXG36880.1"/>
    <property type="molecule type" value="Genomic_DNA"/>
</dbReference>
<gene>
    <name evidence="1" type="ORF">FUA22_09905</name>
</gene>
<evidence type="ECO:0000313" key="1">
    <source>
        <dbReference type="EMBL" id="TXG36880.1"/>
    </source>
</evidence>
<dbReference type="RefSeq" id="WP_147767845.1">
    <property type="nucleotide sequence ID" value="NZ_VRKQ01000010.1"/>
</dbReference>
<proteinExistence type="predicted"/>
<dbReference type="OrthoDB" id="1440157at2"/>
<accession>A0A5C7GGK8</accession>
<protein>
    <recommendedName>
        <fullName evidence="3">Lipoprotein</fullName>
    </recommendedName>
</protein>
<organism evidence="1 2">
    <name type="scientific">Seonamhaeicola maritimus</name>
    <dbReference type="NCBI Taxonomy" id="2591822"/>
    <lineage>
        <taxon>Bacteria</taxon>
        <taxon>Pseudomonadati</taxon>
        <taxon>Bacteroidota</taxon>
        <taxon>Flavobacteriia</taxon>
        <taxon>Flavobacteriales</taxon>
        <taxon>Flavobacteriaceae</taxon>
    </lineage>
</organism>
<dbReference type="Proteomes" id="UP000321080">
    <property type="component" value="Unassembled WGS sequence"/>
</dbReference>
<evidence type="ECO:0000313" key="2">
    <source>
        <dbReference type="Proteomes" id="UP000321080"/>
    </source>
</evidence>
<keyword evidence="2" id="KW-1185">Reference proteome</keyword>
<dbReference type="PROSITE" id="PS51257">
    <property type="entry name" value="PROKAR_LIPOPROTEIN"/>
    <property type="match status" value="1"/>
</dbReference>
<comment type="caution">
    <text evidence="1">The sequence shown here is derived from an EMBL/GenBank/DDBJ whole genome shotgun (WGS) entry which is preliminary data.</text>
</comment>
<sequence length="170" mass="19621">MKKIIIITLFLFLVSSCKESEQSLFEENGLSFICAKGWSVVDKEFLEGDTYFLSLEKDGFDSSGAITLVVSDYFINSNANIEAYQNELKTAYIFKKANIVFEPIKFDKFNGFDCKSSDFTFKLLGLEHHGIIYSFFKDDRSFLILRQEAIEDRTDNEEGFHLFESTLIFI</sequence>